<dbReference type="EMBL" id="JACOGF010000035">
    <property type="protein sequence ID" value="MBC3921169.1"/>
    <property type="molecule type" value="Genomic_DNA"/>
</dbReference>
<dbReference type="Gene3D" id="3.30.70.1430">
    <property type="entry name" value="Multidrug efflux transporter AcrB pore domain"/>
    <property type="match status" value="1"/>
</dbReference>
<accession>A0ABR6ZZA5</accession>
<proteinExistence type="predicted"/>
<comment type="caution">
    <text evidence="2">The sequence shown here is derived from an EMBL/GenBank/DDBJ whole genome shotgun (WGS) entry which is preliminary data.</text>
</comment>
<feature type="transmembrane region" description="Helical" evidence="1">
    <location>
        <begin position="78"/>
        <end position="97"/>
    </location>
</feature>
<feature type="transmembrane region" description="Helical" evidence="1">
    <location>
        <begin position="252"/>
        <end position="269"/>
    </location>
</feature>
<keyword evidence="1" id="KW-0812">Transmembrane</keyword>
<dbReference type="RefSeq" id="WP_186951002.1">
    <property type="nucleotide sequence ID" value="NZ_JACOGF010000035.1"/>
</dbReference>
<dbReference type="Proteomes" id="UP000650424">
    <property type="component" value="Unassembled WGS sequence"/>
</dbReference>
<keyword evidence="3" id="KW-1185">Reference proteome</keyword>
<dbReference type="InterPro" id="IPR001036">
    <property type="entry name" value="Acrflvin-R"/>
</dbReference>
<keyword evidence="1" id="KW-0472">Membrane</keyword>
<protein>
    <submittedName>
        <fullName evidence="2">Efflux RND transporter permease subunit</fullName>
    </submittedName>
</protein>
<gene>
    <name evidence="2" type="ORF">H8L32_27170</name>
</gene>
<evidence type="ECO:0000256" key="1">
    <source>
        <dbReference type="SAM" id="Phobius"/>
    </source>
</evidence>
<dbReference type="Gene3D" id="1.20.1640.10">
    <property type="entry name" value="Multidrug efflux transporter AcrB transmembrane domain"/>
    <property type="match status" value="2"/>
</dbReference>
<dbReference type="PANTHER" id="PTHR32063:SF19">
    <property type="entry name" value="CATION EFFLUX SYSTEM PROTEIN CUSA"/>
    <property type="match status" value="1"/>
</dbReference>
<name>A0ABR6ZZA5_9BURK</name>
<dbReference type="Gene3D" id="3.30.70.1440">
    <property type="entry name" value="Multidrug efflux transporter AcrB pore domain"/>
    <property type="match status" value="1"/>
</dbReference>
<dbReference type="PANTHER" id="PTHR32063">
    <property type="match status" value="1"/>
</dbReference>
<evidence type="ECO:0000313" key="3">
    <source>
        <dbReference type="Proteomes" id="UP000650424"/>
    </source>
</evidence>
<reference evidence="2 3" key="1">
    <citation type="submission" date="2020-08" db="EMBL/GenBank/DDBJ databases">
        <title>Novel species isolated from subtropical streams in China.</title>
        <authorList>
            <person name="Lu H."/>
        </authorList>
    </citation>
    <scope>NUCLEOTIDE SEQUENCE [LARGE SCALE GENOMIC DNA]</scope>
    <source>
        <strain evidence="2 3">CY18W</strain>
    </source>
</reference>
<feature type="non-terminal residue" evidence="2">
    <location>
        <position position="1"/>
    </location>
</feature>
<organism evidence="2 3">
    <name type="scientific">Undibacterium hunanense</name>
    <dbReference type="NCBI Taxonomy" id="2762292"/>
    <lineage>
        <taxon>Bacteria</taxon>
        <taxon>Pseudomonadati</taxon>
        <taxon>Pseudomonadota</taxon>
        <taxon>Betaproteobacteria</taxon>
        <taxon>Burkholderiales</taxon>
        <taxon>Oxalobacteraceae</taxon>
        <taxon>Undibacterium</taxon>
    </lineage>
</organism>
<feature type="transmembrane region" description="Helical" evidence="1">
    <location>
        <begin position="104"/>
        <end position="125"/>
    </location>
</feature>
<dbReference type="Gene3D" id="3.30.70.1320">
    <property type="entry name" value="Multidrug efflux transporter AcrB pore domain like"/>
    <property type="match status" value="1"/>
</dbReference>
<feature type="transmembrane region" description="Helical" evidence="1">
    <location>
        <begin position="193"/>
        <end position="219"/>
    </location>
</feature>
<evidence type="ECO:0000313" key="2">
    <source>
        <dbReference type="EMBL" id="MBC3921169.1"/>
    </source>
</evidence>
<dbReference type="PRINTS" id="PR00702">
    <property type="entry name" value="ACRIFLAVINRP"/>
</dbReference>
<sequence length="528" mass="57257">GVIVMRSGKNALATIDAIKTKLEKLKPSLPPGVEIIPVYDRSSLIKRAVSNLEHKLLEEFIVVAVVCAIFLFHIRSALVAIVSLPLGILAAYIVMYFQGVNANIMSLGGIAIAIGAMVDAAVVMIENAHKHIEAWSHAHSGEKLTGETHWQVIGDAAAEVGPALFFSLLIIVLSFIPVFTLEAQEGRLFAPLAFTKTYAMAAAAGLAVTLIPVLMGYLIRGKIPEEQKNPLNRFLIAIYRPLLDVVLRSPKVTLLVAGLIALATVWPMSRLGGEFMPPLDEGDLLYMPSALPGIGAGKVSELLQQTDRLIKTVPEVQSVFGKAGRAESATDPAPLEMFETTIQFKPRDQWRVGMTPDKLVEELDRVVKVPGLSNIWVPPIRNRIDMLATGIKSPVGIKVSGVSLKEIDRLTVDIERVIKSVPGVSSALAERLNGGRYIDVDINRDAAARYGLNIADVQSIVSAAIGGDNIGETVEGLQRFPINVRYPREVRDSVEKLRQLPVLTERGAQIQLGDVAEIRIDDGPPMLK</sequence>
<dbReference type="SUPFAM" id="SSF82866">
    <property type="entry name" value="Multidrug efflux transporter AcrB transmembrane domain"/>
    <property type="match status" value="1"/>
</dbReference>
<dbReference type="SUPFAM" id="SSF82714">
    <property type="entry name" value="Multidrug efflux transporter AcrB TolC docking domain, DN and DC subdomains"/>
    <property type="match status" value="1"/>
</dbReference>
<dbReference type="Pfam" id="PF00873">
    <property type="entry name" value="ACR_tran"/>
    <property type="match status" value="1"/>
</dbReference>
<feature type="transmembrane region" description="Helical" evidence="1">
    <location>
        <begin position="163"/>
        <end position="181"/>
    </location>
</feature>
<dbReference type="Gene3D" id="3.30.2090.10">
    <property type="entry name" value="Multidrug efflux transporter AcrB TolC docking domain, DN and DC subdomains"/>
    <property type="match status" value="1"/>
</dbReference>
<feature type="non-terminal residue" evidence="2">
    <location>
        <position position="528"/>
    </location>
</feature>
<keyword evidence="1" id="KW-1133">Transmembrane helix</keyword>
<dbReference type="InterPro" id="IPR027463">
    <property type="entry name" value="AcrB_DN_DC_subdom"/>
</dbReference>